<gene>
    <name evidence="1" type="ORF">N0V91_007220</name>
</gene>
<accession>A0A9W8Z9M4</accession>
<evidence type="ECO:0000313" key="1">
    <source>
        <dbReference type="EMBL" id="KAJ4402506.1"/>
    </source>
</evidence>
<sequence>MSAIASIPPLEFIDVDEDPDSTPPSPICVDIGLQHPYRARGEVIAADVPLEPLKKTAPALLEYLATEGTEIVLLRSEAIDWNPLLSLIDIIVYKHFTTRETSSVVRGWTMQLGRKGA</sequence>
<protein>
    <submittedName>
        <fullName evidence="1">Uncharacterized protein</fullName>
    </submittedName>
</protein>
<keyword evidence="2" id="KW-1185">Reference proteome</keyword>
<proteinExistence type="predicted"/>
<dbReference type="Proteomes" id="UP001140510">
    <property type="component" value="Unassembled WGS sequence"/>
</dbReference>
<comment type="caution">
    <text evidence="1">The sequence shown here is derived from an EMBL/GenBank/DDBJ whole genome shotgun (WGS) entry which is preliminary data.</text>
</comment>
<dbReference type="EMBL" id="JAPEVA010000061">
    <property type="protein sequence ID" value="KAJ4402506.1"/>
    <property type="molecule type" value="Genomic_DNA"/>
</dbReference>
<reference evidence="1" key="1">
    <citation type="submission" date="2022-10" db="EMBL/GenBank/DDBJ databases">
        <title>Tapping the CABI collections for fungal endophytes: first genome assemblies for Collariella, Neodidymelliopsis, Ascochyta clinopodiicola, Didymella pomorum, Didymosphaeria variabile, Neocosmospora piperis and Neocucurbitaria cava.</title>
        <authorList>
            <person name="Hill R."/>
        </authorList>
    </citation>
    <scope>NUCLEOTIDE SEQUENCE</scope>
    <source>
        <strain evidence="1">IMI 355091</strain>
    </source>
</reference>
<organism evidence="1 2">
    <name type="scientific">Didymella pomorum</name>
    <dbReference type="NCBI Taxonomy" id="749634"/>
    <lineage>
        <taxon>Eukaryota</taxon>
        <taxon>Fungi</taxon>
        <taxon>Dikarya</taxon>
        <taxon>Ascomycota</taxon>
        <taxon>Pezizomycotina</taxon>
        <taxon>Dothideomycetes</taxon>
        <taxon>Pleosporomycetidae</taxon>
        <taxon>Pleosporales</taxon>
        <taxon>Pleosporineae</taxon>
        <taxon>Didymellaceae</taxon>
        <taxon>Didymella</taxon>
    </lineage>
</organism>
<dbReference type="OrthoDB" id="3797725at2759"/>
<dbReference type="AlphaFoldDB" id="A0A9W8Z9M4"/>
<name>A0A9W8Z9M4_9PLEO</name>
<evidence type="ECO:0000313" key="2">
    <source>
        <dbReference type="Proteomes" id="UP001140510"/>
    </source>
</evidence>